<dbReference type="EMBL" id="CAJFCJ010000009">
    <property type="protein sequence ID" value="CAD5119233.1"/>
    <property type="molecule type" value="Genomic_DNA"/>
</dbReference>
<evidence type="ECO:0000313" key="1">
    <source>
        <dbReference type="EMBL" id="CAD5119233.1"/>
    </source>
</evidence>
<comment type="caution">
    <text evidence="1">The sequence shown here is derived from an EMBL/GenBank/DDBJ whole genome shotgun (WGS) entry which is preliminary data.</text>
</comment>
<gene>
    <name evidence="1" type="ORF">DGYR_LOCUS7505</name>
</gene>
<dbReference type="Proteomes" id="UP000549394">
    <property type="component" value="Unassembled WGS sequence"/>
</dbReference>
<protein>
    <submittedName>
        <fullName evidence="1">DgyrCDS7866</fullName>
    </submittedName>
</protein>
<organism evidence="1 2">
    <name type="scientific">Dimorphilus gyrociliatus</name>
    <dbReference type="NCBI Taxonomy" id="2664684"/>
    <lineage>
        <taxon>Eukaryota</taxon>
        <taxon>Metazoa</taxon>
        <taxon>Spiralia</taxon>
        <taxon>Lophotrochozoa</taxon>
        <taxon>Annelida</taxon>
        <taxon>Polychaeta</taxon>
        <taxon>Polychaeta incertae sedis</taxon>
        <taxon>Dinophilidae</taxon>
        <taxon>Dimorphilus</taxon>
    </lineage>
</organism>
<evidence type="ECO:0000313" key="2">
    <source>
        <dbReference type="Proteomes" id="UP000549394"/>
    </source>
</evidence>
<name>A0A7I8VUV5_9ANNE</name>
<dbReference type="AlphaFoldDB" id="A0A7I8VUV5"/>
<accession>A0A7I8VUV5</accession>
<reference evidence="1 2" key="1">
    <citation type="submission" date="2020-08" db="EMBL/GenBank/DDBJ databases">
        <authorList>
            <person name="Hejnol A."/>
        </authorList>
    </citation>
    <scope>NUCLEOTIDE SEQUENCE [LARGE SCALE GENOMIC DNA]</scope>
</reference>
<proteinExistence type="predicted"/>
<keyword evidence="2" id="KW-1185">Reference proteome</keyword>
<sequence>MIRKLNALPGFDTRTGTYIKVSIAQSLQEISGDYKAKEKCKMEYSQFLPKFNDDFTIGEFIKIQGSLFKMDSKTALVCAKNIRKISEKEVEQHLRIAEKLKIDVYDKDFILREELDAFNNLEGLFKFHFGSKILKFIEEEITSFKTFDDELIIGNLLCKDTKNRAVEYIQSERQSFRVYNSGNNNKDDNDRVTELFKEIIQDALKHLLEEGKLYKISDSEFLTTKNDKVLYKQIIDCLPASNSKEGIHWKSIMAKIKNYNFYITKQALLYALDDLVQSATIFPCTNHKYKLV</sequence>